<organism evidence="6 7">
    <name type="scientific">Thermalbibacter longus</name>
    <dbReference type="NCBI Taxonomy" id="2951981"/>
    <lineage>
        <taxon>Bacteria</taxon>
        <taxon>Pseudomonadati</taxon>
        <taxon>Thermomicrobiota</taxon>
        <taxon>Thermomicrobia</taxon>
        <taxon>Thermomicrobiales</taxon>
        <taxon>Thermomicrobiaceae</taxon>
        <taxon>Thermalbibacter</taxon>
    </lineage>
</organism>
<dbReference type="RefSeq" id="WP_284057138.1">
    <property type="nucleotide sequence ID" value="NZ_JAMSLR010000005.1"/>
</dbReference>
<dbReference type="InterPro" id="IPR001647">
    <property type="entry name" value="HTH_TetR"/>
</dbReference>
<evidence type="ECO:0000256" key="1">
    <source>
        <dbReference type="ARBA" id="ARBA00023015"/>
    </source>
</evidence>
<evidence type="ECO:0000259" key="5">
    <source>
        <dbReference type="PROSITE" id="PS50977"/>
    </source>
</evidence>
<evidence type="ECO:0000313" key="6">
    <source>
        <dbReference type="EMBL" id="MCM8749358.1"/>
    </source>
</evidence>
<protein>
    <submittedName>
        <fullName evidence="6">TetR/AcrR family transcriptional regulator</fullName>
    </submittedName>
</protein>
<reference evidence="6" key="1">
    <citation type="submission" date="2022-06" db="EMBL/GenBank/DDBJ databases">
        <title>CFH 74404 Thermomicrobiaceae sp.</title>
        <authorList>
            <person name="Ming H."/>
            <person name="Li W.-J."/>
            <person name="Zhao Z."/>
        </authorList>
    </citation>
    <scope>NUCLEOTIDE SEQUENCE</scope>
    <source>
        <strain evidence="6">CFH 74404</strain>
    </source>
</reference>
<accession>A0AA42BD25</accession>
<dbReference type="InterPro" id="IPR050109">
    <property type="entry name" value="HTH-type_TetR-like_transc_reg"/>
</dbReference>
<dbReference type="GO" id="GO:0000976">
    <property type="term" value="F:transcription cis-regulatory region binding"/>
    <property type="evidence" value="ECO:0007669"/>
    <property type="project" value="TreeGrafter"/>
</dbReference>
<gene>
    <name evidence="6" type="ORF">NET02_09390</name>
</gene>
<dbReference type="Proteomes" id="UP001165306">
    <property type="component" value="Unassembled WGS sequence"/>
</dbReference>
<evidence type="ECO:0000313" key="7">
    <source>
        <dbReference type="Proteomes" id="UP001165306"/>
    </source>
</evidence>
<dbReference type="InterPro" id="IPR036271">
    <property type="entry name" value="Tet_transcr_reg_TetR-rel_C_sf"/>
</dbReference>
<keyword evidence="1" id="KW-0805">Transcription regulation</keyword>
<dbReference type="Pfam" id="PF00440">
    <property type="entry name" value="TetR_N"/>
    <property type="match status" value="1"/>
</dbReference>
<dbReference type="Pfam" id="PF17932">
    <property type="entry name" value="TetR_C_24"/>
    <property type="match status" value="1"/>
</dbReference>
<dbReference type="AlphaFoldDB" id="A0AA42BD25"/>
<name>A0AA42BD25_9BACT</name>
<dbReference type="InterPro" id="IPR041490">
    <property type="entry name" value="KstR2_TetR_C"/>
</dbReference>
<dbReference type="PROSITE" id="PS50977">
    <property type="entry name" value="HTH_TETR_2"/>
    <property type="match status" value="1"/>
</dbReference>
<dbReference type="GO" id="GO:0003700">
    <property type="term" value="F:DNA-binding transcription factor activity"/>
    <property type="evidence" value="ECO:0007669"/>
    <property type="project" value="TreeGrafter"/>
</dbReference>
<dbReference type="FunFam" id="1.10.10.60:FF:000141">
    <property type="entry name" value="TetR family transcriptional regulator"/>
    <property type="match status" value="1"/>
</dbReference>
<dbReference type="InterPro" id="IPR009057">
    <property type="entry name" value="Homeodomain-like_sf"/>
</dbReference>
<feature type="domain" description="HTH tetR-type" evidence="5">
    <location>
        <begin position="9"/>
        <end position="69"/>
    </location>
</feature>
<dbReference type="SUPFAM" id="SSF48498">
    <property type="entry name" value="Tetracyclin repressor-like, C-terminal domain"/>
    <property type="match status" value="1"/>
</dbReference>
<comment type="caution">
    <text evidence="6">The sequence shown here is derived from an EMBL/GenBank/DDBJ whole genome shotgun (WGS) entry which is preliminary data.</text>
</comment>
<evidence type="ECO:0000256" key="4">
    <source>
        <dbReference type="PROSITE-ProRule" id="PRU00335"/>
    </source>
</evidence>
<dbReference type="Gene3D" id="1.10.357.10">
    <property type="entry name" value="Tetracycline Repressor, domain 2"/>
    <property type="match status" value="1"/>
</dbReference>
<keyword evidence="2 4" id="KW-0238">DNA-binding</keyword>
<keyword evidence="3" id="KW-0804">Transcription</keyword>
<evidence type="ECO:0000256" key="3">
    <source>
        <dbReference type="ARBA" id="ARBA00023163"/>
    </source>
</evidence>
<sequence>MVREQLRAIARRERILEAALAVFARRGYRDAAMDEIAVEAETSKGGLYFHFPNKQSLFFTLLDRMADLLMSRAEQAVAAERDPARQIDAALAVVLRTFSSHRSLARLFLVDALGAGPEAHLKLMEIHRRFADLIACHLEAAIAAGALPPLDTRLASMAWFGAINEVVTNWVLAGEPERLEDAYPQLRVFLRRSVGLPESPEDA</sequence>
<dbReference type="EMBL" id="JAMSLR010000005">
    <property type="protein sequence ID" value="MCM8749358.1"/>
    <property type="molecule type" value="Genomic_DNA"/>
</dbReference>
<dbReference type="PRINTS" id="PR00455">
    <property type="entry name" value="HTHTETR"/>
</dbReference>
<dbReference type="PANTHER" id="PTHR30055:SF234">
    <property type="entry name" value="HTH-TYPE TRANSCRIPTIONAL REGULATOR BETI"/>
    <property type="match status" value="1"/>
</dbReference>
<dbReference type="SUPFAM" id="SSF46689">
    <property type="entry name" value="Homeodomain-like"/>
    <property type="match status" value="1"/>
</dbReference>
<dbReference type="Gene3D" id="1.10.10.60">
    <property type="entry name" value="Homeodomain-like"/>
    <property type="match status" value="1"/>
</dbReference>
<dbReference type="PANTHER" id="PTHR30055">
    <property type="entry name" value="HTH-TYPE TRANSCRIPTIONAL REGULATOR RUTR"/>
    <property type="match status" value="1"/>
</dbReference>
<evidence type="ECO:0000256" key="2">
    <source>
        <dbReference type="ARBA" id="ARBA00023125"/>
    </source>
</evidence>
<keyword evidence="7" id="KW-1185">Reference proteome</keyword>
<feature type="DNA-binding region" description="H-T-H motif" evidence="4">
    <location>
        <begin position="32"/>
        <end position="51"/>
    </location>
</feature>
<proteinExistence type="predicted"/>